<evidence type="ECO:0000256" key="4">
    <source>
        <dbReference type="ARBA" id="ARBA00022679"/>
    </source>
</evidence>
<keyword evidence="6" id="KW-0418">Kinase</keyword>
<accession>A0A6A1TME1</accession>
<dbReference type="InterPro" id="IPR013656">
    <property type="entry name" value="PAS_4"/>
</dbReference>
<protein>
    <recommendedName>
        <fullName evidence="2">histidine kinase</fullName>
        <ecNumber evidence="2">2.7.13.3</ecNumber>
    </recommendedName>
</protein>
<dbReference type="InterPro" id="IPR035965">
    <property type="entry name" value="PAS-like_dom_sf"/>
</dbReference>
<dbReference type="Proteomes" id="UP000386575">
    <property type="component" value="Unassembled WGS sequence"/>
</dbReference>
<proteinExistence type="predicted"/>
<dbReference type="InterPro" id="IPR000014">
    <property type="entry name" value="PAS"/>
</dbReference>
<dbReference type="GO" id="GO:0000155">
    <property type="term" value="F:phosphorelay sensor kinase activity"/>
    <property type="evidence" value="ECO:0007669"/>
    <property type="project" value="InterPro"/>
</dbReference>
<evidence type="ECO:0000256" key="1">
    <source>
        <dbReference type="ARBA" id="ARBA00000085"/>
    </source>
</evidence>
<dbReference type="Pfam" id="PF00512">
    <property type="entry name" value="HisKA"/>
    <property type="match status" value="1"/>
</dbReference>
<dbReference type="InterPro" id="IPR003594">
    <property type="entry name" value="HATPase_dom"/>
</dbReference>
<evidence type="ECO:0000313" key="10">
    <source>
        <dbReference type="EMBL" id="KAB1085376.1"/>
    </source>
</evidence>
<comment type="catalytic activity">
    <reaction evidence="1">
        <text>ATP + protein L-histidine = ADP + protein N-phospho-L-histidine.</text>
        <dbReference type="EC" id="2.7.13.3"/>
    </reaction>
</comment>
<dbReference type="RefSeq" id="WP_151041047.1">
    <property type="nucleotide sequence ID" value="NZ_VZUL01000002.1"/>
</dbReference>
<evidence type="ECO:0000259" key="9">
    <source>
        <dbReference type="PROSITE" id="PS50109"/>
    </source>
</evidence>
<evidence type="ECO:0000256" key="7">
    <source>
        <dbReference type="ARBA" id="ARBA00022840"/>
    </source>
</evidence>
<dbReference type="SMART" id="SM00387">
    <property type="entry name" value="HATPase_c"/>
    <property type="match status" value="1"/>
</dbReference>
<dbReference type="InterPro" id="IPR005467">
    <property type="entry name" value="His_kinase_dom"/>
</dbReference>
<dbReference type="SUPFAM" id="SSF47384">
    <property type="entry name" value="Homodimeric domain of signal transducing histidine kinase"/>
    <property type="match status" value="1"/>
</dbReference>
<evidence type="ECO:0000313" key="11">
    <source>
        <dbReference type="Proteomes" id="UP000386575"/>
    </source>
</evidence>
<dbReference type="Pfam" id="PF08448">
    <property type="entry name" value="PAS_4"/>
    <property type="match status" value="1"/>
</dbReference>
<keyword evidence="4" id="KW-0808">Transferase</keyword>
<keyword evidence="8" id="KW-0902">Two-component regulatory system</keyword>
<keyword evidence="7" id="KW-0067">ATP-binding</keyword>
<evidence type="ECO:0000256" key="2">
    <source>
        <dbReference type="ARBA" id="ARBA00012438"/>
    </source>
</evidence>
<dbReference type="EC" id="2.7.13.3" evidence="2"/>
<name>A0A6A1TME1_NEOGA</name>
<feature type="domain" description="Histidine kinase" evidence="9">
    <location>
        <begin position="285"/>
        <end position="499"/>
    </location>
</feature>
<evidence type="ECO:0000256" key="3">
    <source>
        <dbReference type="ARBA" id="ARBA00022553"/>
    </source>
</evidence>
<dbReference type="Pfam" id="PF13426">
    <property type="entry name" value="PAS_9"/>
    <property type="match status" value="1"/>
</dbReference>
<gene>
    <name evidence="10" type="ORF">F4V91_02350</name>
</gene>
<dbReference type="InterPro" id="IPR036890">
    <property type="entry name" value="HATPase_C_sf"/>
</dbReference>
<dbReference type="SUPFAM" id="SSF55785">
    <property type="entry name" value="PYP-like sensor domain (PAS domain)"/>
    <property type="match status" value="2"/>
</dbReference>
<comment type="caution">
    <text evidence="10">The sequence shown here is derived from an EMBL/GenBank/DDBJ whole genome shotgun (WGS) entry which is preliminary data.</text>
</comment>
<dbReference type="Gene3D" id="3.30.450.20">
    <property type="entry name" value="PAS domain"/>
    <property type="match status" value="2"/>
</dbReference>
<dbReference type="SMART" id="SM00388">
    <property type="entry name" value="HisKA"/>
    <property type="match status" value="1"/>
</dbReference>
<evidence type="ECO:0000256" key="6">
    <source>
        <dbReference type="ARBA" id="ARBA00022777"/>
    </source>
</evidence>
<dbReference type="NCBIfam" id="TIGR00229">
    <property type="entry name" value="sensory_box"/>
    <property type="match status" value="1"/>
</dbReference>
<dbReference type="PANTHER" id="PTHR43065:SF10">
    <property type="entry name" value="PEROXIDE STRESS-ACTIVATED HISTIDINE KINASE MAK3"/>
    <property type="match status" value="1"/>
</dbReference>
<keyword evidence="5" id="KW-0547">Nucleotide-binding</keyword>
<dbReference type="PROSITE" id="PS50109">
    <property type="entry name" value="HIS_KIN"/>
    <property type="match status" value="1"/>
</dbReference>
<dbReference type="AlphaFoldDB" id="A0A6A1TME1"/>
<dbReference type="GO" id="GO:0005524">
    <property type="term" value="F:ATP binding"/>
    <property type="evidence" value="ECO:0007669"/>
    <property type="project" value="UniProtKB-KW"/>
</dbReference>
<dbReference type="PRINTS" id="PR00344">
    <property type="entry name" value="BCTRLSENSOR"/>
</dbReference>
<evidence type="ECO:0000256" key="5">
    <source>
        <dbReference type="ARBA" id="ARBA00022741"/>
    </source>
</evidence>
<reference evidence="10 11" key="1">
    <citation type="submission" date="2019-09" db="EMBL/GenBank/DDBJ databases">
        <title>Genome sequencing of Ng87 strain.</title>
        <authorList>
            <person name="Karasev E.S."/>
            <person name="Andronov E."/>
        </authorList>
    </citation>
    <scope>NUCLEOTIDE SEQUENCE [LARGE SCALE GENOMIC DNA]</scope>
    <source>
        <strain evidence="10 11">Ng87</strain>
    </source>
</reference>
<evidence type="ECO:0000256" key="8">
    <source>
        <dbReference type="ARBA" id="ARBA00023012"/>
    </source>
</evidence>
<dbReference type="InterPro" id="IPR036097">
    <property type="entry name" value="HisK_dim/P_sf"/>
</dbReference>
<dbReference type="Pfam" id="PF02518">
    <property type="entry name" value="HATPase_c"/>
    <property type="match status" value="1"/>
</dbReference>
<dbReference type="InterPro" id="IPR004358">
    <property type="entry name" value="Sig_transdc_His_kin-like_C"/>
</dbReference>
<sequence length="501" mass="54484">MVKAADWSRGNLQTIIDVIPALLSYFDAGHVCRFANDYHRFWYGRPPQELVGLHMRDFLGHEGYAQRAAHLERVAKGEEVAFDARVPYLNGTVRDASIRYVPRMTESGDYDGFYVLVFDTAILQHRFHSVFDGTALAFWELDLSIGMKLREEGRSVREVIRATRIVDLNVKATTLFGLNRGQVLGASIADRWPVVSEATFEAAVKALEDGAPSFETETILRRSDGTLLDVLVNCAFPQTGGVRTTMVLGMVDLTERNAREAALSQLQNEVAHASRIATLGELAASIAHEVNQPLGAIVNNGNAAMRWLSRPEPALGEVRHSIELLVSEAKRASDIIRRTRALATKGTTDRAYVEPAVLIEEAAALVSRQVASLGANLRIHVARNLPSIKADRVQIQQVLVNLMINAAQAMEGQDRPAEIRASATATPEGVAFAVEDNGAGIPPERLDQLFNAFYTTKAAGMGIGLSVSKTIVEAHGGTICAGFGSDGGARFVFIIPSPKDD</sequence>
<dbReference type="Gene3D" id="3.30.565.10">
    <property type="entry name" value="Histidine kinase-like ATPase, C-terminal domain"/>
    <property type="match status" value="1"/>
</dbReference>
<keyword evidence="3" id="KW-0597">Phosphoprotein</keyword>
<dbReference type="Gene3D" id="1.10.287.130">
    <property type="match status" value="1"/>
</dbReference>
<dbReference type="SUPFAM" id="SSF55874">
    <property type="entry name" value="ATPase domain of HSP90 chaperone/DNA topoisomerase II/histidine kinase"/>
    <property type="match status" value="1"/>
</dbReference>
<dbReference type="CDD" id="cd00130">
    <property type="entry name" value="PAS"/>
    <property type="match status" value="2"/>
</dbReference>
<organism evidence="10 11">
    <name type="scientific">Neorhizobium galegae</name>
    <name type="common">Rhizobium galegae</name>
    <dbReference type="NCBI Taxonomy" id="399"/>
    <lineage>
        <taxon>Bacteria</taxon>
        <taxon>Pseudomonadati</taxon>
        <taxon>Pseudomonadota</taxon>
        <taxon>Alphaproteobacteria</taxon>
        <taxon>Hyphomicrobiales</taxon>
        <taxon>Rhizobiaceae</taxon>
        <taxon>Rhizobium/Agrobacterium group</taxon>
        <taxon>Neorhizobium</taxon>
    </lineage>
</organism>
<dbReference type="CDD" id="cd00082">
    <property type="entry name" value="HisKA"/>
    <property type="match status" value="1"/>
</dbReference>
<dbReference type="PANTHER" id="PTHR43065">
    <property type="entry name" value="SENSOR HISTIDINE KINASE"/>
    <property type="match status" value="1"/>
</dbReference>
<dbReference type="EMBL" id="VZUL01000002">
    <property type="protein sequence ID" value="KAB1085376.1"/>
    <property type="molecule type" value="Genomic_DNA"/>
</dbReference>
<dbReference type="InterPro" id="IPR003661">
    <property type="entry name" value="HisK_dim/P_dom"/>
</dbReference>